<reference evidence="2 3" key="1">
    <citation type="submission" date="2016-04" db="EMBL/GenBank/DDBJ databases">
        <title>A degradative enzymes factory behind the ericoid mycorrhizal symbiosis.</title>
        <authorList>
            <consortium name="DOE Joint Genome Institute"/>
            <person name="Martino E."/>
            <person name="Morin E."/>
            <person name="Grelet G."/>
            <person name="Kuo A."/>
            <person name="Kohler A."/>
            <person name="Daghino S."/>
            <person name="Barry K."/>
            <person name="Choi C."/>
            <person name="Cichocki N."/>
            <person name="Clum A."/>
            <person name="Copeland A."/>
            <person name="Hainaut M."/>
            <person name="Haridas S."/>
            <person name="Labutti K."/>
            <person name="Lindquist E."/>
            <person name="Lipzen A."/>
            <person name="Khouja H.-R."/>
            <person name="Murat C."/>
            <person name="Ohm R."/>
            <person name="Olson A."/>
            <person name="Spatafora J."/>
            <person name="Veneault-Fourrey C."/>
            <person name="Henrissat B."/>
            <person name="Grigoriev I."/>
            <person name="Martin F."/>
            <person name="Perotto S."/>
        </authorList>
    </citation>
    <scope>NUCLEOTIDE SEQUENCE [LARGE SCALE GENOMIC DNA]</scope>
    <source>
        <strain evidence="2 3">F</strain>
    </source>
</reference>
<dbReference type="AlphaFoldDB" id="A0A2J6RFT1"/>
<evidence type="ECO:0000313" key="3">
    <source>
        <dbReference type="Proteomes" id="UP000235786"/>
    </source>
</evidence>
<protein>
    <recommendedName>
        <fullName evidence="4">Secreted protein</fullName>
    </recommendedName>
</protein>
<accession>A0A2J6RFT1</accession>
<evidence type="ECO:0000313" key="2">
    <source>
        <dbReference type="EMBL" id="PMD37369.1"/>
    </source>
</evidence>
<organism evidence="2 3">
    <name type="scientific">Hyaloscypha variabilis (strain UAMH 11265 / GT02V1 / F)</name>
    <name type="common">Meliniomyces variabilis</name>
    <dbReference type="NCBI Taxonomy" id="1149755"/>
    <lineage>
        <taxon>Eukaryota</taxon>
        <taxon>Fungi</taxon>
        <taxon>Dikarya</taxon>
        <taxon>Ascomycota</taxon>
        <taxon>Pezizomycotina</taxon>
        <taxon>Leotiomycetes</taxon>
        <taxon>Helotiales</taxon>
        <taxon>Hyaloscyphaceae</taxon>
        <taxon>Hyaloscypha</taxon>
        <taxon>Hyaloscypha variabilis</taxon>
    </lineage>
</organism>
<name>A0A2J6RFT1_HYAVF</name>
<keyword evidence="3" id="KW-1185">Reference proteome</keyword>
<evidence type="ECO:0008006" key="4">
    <source>
        <dbReference type="Google" id="ProtNLM"/>
    </source>
</evidence>
<gene>
    <name evidence="2" type="ORF">L207DRAFT_74976</name>
</gene>
<keyword evidence="1" id="KW-0732">Signal</keyword>
<feature type="chain" id="PRO_5014415419" description="Secreted protein" evidence="1">
    <location>
        <begin position="16"/>
        <end position="118"/>
    </location>
</feature>
<dbReference type="EMBL" id="KZ613949">
    <property type="protein sequence ID" value="PMD37369.1"/>
    <property type="molecule type" value="Genomic_DNA"/>
</dbReference>
<dbReference type="Proteomes" id="UP000235786">
    <property type="component" value="Unassembled WGS sequence"/>
</dbReference>
<sequence length="118" mass="13476">MRLSPIIFLMQRCVALLLPGAAPYTAPCCRPEALCLFGTIEMVLRLQSASNSSMRLQAVAGSSHWRKTTMRQSTRMAIDRWISRVFSSKVQYKRIPIIDSEYISSNRKRGVMYPDLTF</sequence>
<proteinExistence type="predicted"/>
<evidence type="ECO:0000256" key="1">
    <source>
        <dbReference type="SAM" id="SignalP"/>
    </source>
</evidence>
<feature type="signal peptide" evidence="1">
    <location>
        <begin position="1"/>
        <end position="15"/>
    </location>
</feature>